<dbReference type="EMBL" id="CP147988">
    <property type="protein sequence ID" value="WXK51057.1"/>
    <property type="molecule type" value="Genomic_DNA"/>
</dbReference>
<accession>A0ABZ2QAB5</accession>
<dbReference type="RefSeq" id="WP_338841171.1">
    <property type="nucleotide sequence ID" value="NZ_CP147988.1"/>
</dbReference>
<reference evidence="1 2" key="1">
    <citation type="submission" date="2024-02" db="EMBL/GenBank/DDBJ databases">
        <title>complete genome of Flavobacterium ginsenosidimutans Str. YTB16.</title>
        <authorList>
            <person name="Wang Q."/>
        </authorList>
    </citation>
    <scope>NUCLEOTIDE SEQUENCE [LARGE SCALE GENOMIC DNA]</scope>
    <source>
        <strain evidence="1 2">YTB16</strain>
    </source>
</reference>
<evidence type="ECO:0000313" key="2">
    <source>
        <dbReference type="Proteomes" id="UP001447857"/>
    </source>
</evidence>
<name>A0ABZ2QAB5_9FLAO</name>
<sequence>MLNFLKNIKLSPEKKFWNYFLNNRKELESFIDSDLSDYTVYNKLTDEIRQFSSLLFAEVTKHSDEKYVLILTPDGKFEGINDTKKLFDSRPEIDNWIIEKFRQPRDKIHFKYDGLEFPSSDIEIFAELNPEKEKFDLQIFIRNMHFDEQKYQTIAWLYLDNILGEFNSITKIGYVDFFNLEDGKTVKNGITILELRKLIDKEIYKIS</sequence>
<keyword evidence="2" id="KW-1185">Reference proteome</keyword>
<organism evidence="1 2">
    <name type="scientific">Flavobacterium ginsenosidimutans</name>
    <dbReference type="NCBI Taxonomy" id="687844"/>
    <lineage>
        <taxon>Bacteria</taxon>
        <taxon>Pseudomonadati</taxon>
        <taxon>Bacteroidota</taxon>
        <taxon>Flavobacteriia</taxon>
        <taxon>Flavobacteriales</taxon>
        <taxon>Flavobacteriaceae</taxon>
        <taxon>Flavobacterium</taxon>
    </lineage>
</organism>
<evidence type="ECO:0000313" key="1">
    <source>
        <dbReference type="EMBL" id="WXK51057.1"/>
    </source>
</evidence>
<dbReference type="Proteomes" id="UP001447857">
    <property type="component" value="Chromosome"/>
</dbReference>
<gene>
    <name evidence="1" type="ORF">V6624_05365</name>
</gene>
<protein>
    <submittedName>
        <fullName evidence="1">Uncharacterized protein</fullName>
    </submittedName>
</protein>
<proteinExistence type="predicted"/>